<dbReference type="SUPFAM" id="SSF75471">
    <property type="entry name" value="YhbY-like"/>
    <property type="match status" value="1"/>
</dbReference>
<dbReference type="InterPro" id="IPR035920">
    <property type="entry name" value="YhbY-like_sf"/>
</dbReference>
<dbReference type="PANTHER" id="PTHR40065">
    <property type="entry name" value="RNA-BINDING PROTEIN YHBY"/>
    <property type="match status" value="1"/>
</dbReference>
<feature type="domain" description="CRM" evidence="3">
    <location>
        <begin position="1"/>
        <end position="96"/>
    </location>
</feature>
<accession>A0A377FVJ6</accession>
<sequence length="98" mass="10889">MLSGKQKRFLRSEAHHLSPIYQVGKNGVSEAMCKDISDALEKRELLKVQVLQNCADTPKDVAGELAEGTKAEVVQVIGKVIVLYKQATEKENRQIKLP</sequence>
<reference evidence="4 5" key="1">
    <citation type="submission" date="2018-06" db="EMBL/GenBank/DDBJ databases">
        <authorList>
            <consortium name="Pathogen Informatics"/>
            <person name="Doyle S."/>
        </authorList>
    </citation>
    <scope>NUCLEOTIDE SEQUENCE [LARGE SCALE GENOMIC DNA]</scope>
    <source>
        <strain evidence="4 5">NCTC13163</strain>
    </source>
</reference>
<dbReference type="GO" id="GO:0003723">
    <property type="term" value="F:RNA binding"/>
    <property type="evidence" value="ECO:0007669"/>
    <property type="project" value="UniProtKB-UniRule"/>
</dbReference>
<dbReference type="Pfam" id="PF01985">
    <property type="entry name" value="CRS1_YhbY"/>
    <property type="match status" value="1"/>
</dbReference>
<dbReference type="STRING" id="1397694.GCA_000702585_02728"/>
<evidence type="ECO:0000259" key="3">
    <source>
        <dbReference type="PROSITE" id="PS51295"/>
    </source>
</evidence>
<gene>
    <name evidence="4" type="ORF">NCTC13163_02240</name>
</gene>
<dbReference type="InterPro" id="IPR051925">
    <property type="entry name" value="RNA-binding_domain"/>
</dbReference>
<dbReference type="OrthoDB" id="9797519at2"/>
<evidence type="ECO:0000313" key="5">
    <source>
        <dbReference type="Proteomes" id="UP000254060"/>
    </source>
</evidence>
<evidence type="ECO:0000256" key="2">
    <source>
        <dbReference type="PROSITE-ProRule" id="PRU00626"/>
    </source>
</evidence>
<dbReference type="InterPro" id="IPR017924">
    <property type="entry name" value="RNA-binding_YhbY"/>
</dbReference>
<dbReference type="InterPro" id="IPR001890">
    <property type="entry name" value="RNA-binding_CRM"/>
</dbReference>
<proteinExistence type="predicted"/>
<dbReference type="RefSeq" id="WP_024371853.1">
    <property type="nucleotide sequence ID" value="NZ_UGGP01000001.1"/>
</dbReference>
<dbReference type="EMBL" id="UGGP01000001">
    <property type="protein sequence ID" value="STO08862.1"/>
    <property type="molecule type" value="Genomic_DNA"/>
</dbReference>
<evidence type="ECO:0000313" key="4">
    <source>
        <dbReference type="EMBL" id="STO08862.1"/>
    </source>
</evidence>
<protein>
    <submittedName>
        <fullName evidence="4">RNA-binding protein HI_1333</fullName>
    </submittedName>
</protein>
<dbReference type="NCBIfam" id="TIGR00253">
    <property type="entry name" value="RNA_bind_YhbY"/>
    <property type="match status" value="1"/>
</dbReference>
<keyword evidence="1 2" id="KW-0694">RNA-binding</keyword>
<dbReference type="SMART" id="SM01103">
    <property type="entry name" value="CRS1_YhbY"/>
    <property type="match status" value="1"/>
</dbReference>
<dbReference type="AlphaFoldDB" id="A0A377FVJ6"/>
<name>A0A377FVJ6_9BACL</name>
<dbReference type="PROSITE" id="PS51295">
    <property type="entry name" value="CRM"/>
    <property type="match status" value="1"/>
</dbReference>
<organism evidence="4 5">
    <name type="scientific">Exiguobacterium aurantiacum</name>
    <dbReference type="NCBI Taxonomy" id="33987"/>
    <lineage>
        <taxon>Bacteria</taxon>
        <taxon>Bacillati</taxon>
        <taxon>Bacillota</taxon>
        <taxon>Bacilli</taxon>
        <taxon>Bacillales</taxon>
        <taxon>Bacillales Family XII. Incertae Sedis</taxon>
        <taxon>Exiguobacterium</taxon>
    </lineage>
</organism>
<evidence type="ECO:0000256" key="1">
    <source>
        <dbReference type="ARBA" id="ARBA00022884"/>
    </source>
</evidence>
<dbReference type="PANTHER" id="PTHR40065:SF3">
    <property type="entry name" value="RNA-BINDING PROTEIN YHBY"/>
    <property type="match status" value="1"/>
</dbReference>
<dbReference type="Proteomes" id="UP000254060">
    <property type="component" value="Unassembled WGS sequence"/>
</dbReference>
<dbReference type="Gene3D" id="3.30.110.60">
    <property type="entry name" value="YhbY-like"/>
    <property type="match status" value="1"/>
</dbReference>